<evidence type="ECO:0000259" key="1">
    <source>
        <dbReference type="Pfam" id="PF01323"/>
    </source>
</evidence>
<proteinExistence type="predicted"/>
<sequence length="184" mass="20482">MASFADKADFEVRWLPFQLNPDAPREGANKLQYYYEKFGPDRVAQFMPRMEQVFAEIGAKYSLGGLTGNTMDGHRLLTWSEQFGPAAQNALAEECFKAYFSEERYIGDRAVLLDCVGKAGLDVAAAARVLDDPQAFAAETRALMQRGRGVGGVPYFVVEKRYKMSGAQPSEVFEELFDQLLAGK</sequence>
<dbReference type="Pfam" id="PF01323">
    <property type="entry name" value="DSBA"/>
    <property type="match status" value="1"/>
</dbReference>
<dbReference type="InterPro" id="IPR036249">
    <property type="entry name" value="Thioredoxin-like_sf"/>
</dbReference>
<evidence type="ECO:0000313" key="3">
    <source>
        <dbReference type="Proteomes" id="UP000612055"/>
    </source>
</evidence>
<protein>
    <recommendedName>
        <fullName evidence="1">DSBA-like thioredoxin domain-containing protein</fullName>
    </recommendedName>
</protein>
<dbReference type="SUPFAM" id="SSF52833">
    <property type="entry name" value="Thioredoxin-like"/>
    <property type="match status" value="1"/>
</dbReference>
<dbReference type="OrthoDB" id="1930760at2759"/>
<dbReference type="Proteomes" id="UP000612055">
    <property type="component" value="Unassembled WGS sequence"/>
</dbReference>
<dbReference type="EMBL" id="JAEHOE010000175">
    <property type="protein sequence ID" value="KAG2483465.1"/>
    <property type="molecule type" value="Genomic_DNA"/>
</dbReference>
<keyword evidence="3" id="KW-1185">Reference proteome</keyword>
<dbReference type="PANTHER" id="PTHR13887:SF41">
    <property type="entry name" value="THIOREDOXIN SUPERFAMILY PROTEIN"/>
    <property type="match status" value="1"/>
</dbReference>
<reference evidence="2" key="1">
    <citation type="journal article" date="2020" name="bioRxiv">
        <title>Comparative genomics of Chlamydomonas.</title>
        <authorList>
            <person name="Craig R.J."/>
            <person name="Hasan A.R."/>
            <person name="Ness R.W."/>
            <person name="Keightley P.D."/>
        </authorList>
    </citation>
    <scope>NUCLEOTIDE SEQUENCE</scope>
    <source>
        <strain evidence="2">CCAP 11/70</strain>
    </source>
</reference>
<evidence type="ECO:0000313" key="2">
    <source>
        <dbReference type="EMBL" id="KAG2483465.1"/>
    </source>
</evidence>
<name>A0A835XHI6_9CHLO</name>
<feature type="domain" description="DSBA-like thioredoxin" evidence="1">
    <location>
        <begin position="7"/>
        <end position="176"/>
    </location>
</feature>
<accession>A0A835XHI6</accession>
<organism evidence="2 3">
    <name type="scientific">Edaphochlamys debaryana</name>
    <dbReference type="NCBI Taxonomy" id="47281"/>
    <lineage>
        <taxon>Eukaryota</taxon>
        <taxon>Viridiplantae</taxon>
        <taxon>Chlorophyta</taxon>
        <taxon>core chlorophytes</taxon>
        <taxon>Chlorophyceae</taxon>
        <taxon>CS clade</taxon>
        <taxon>Chlamydomonadales</taxon>
        <taxon>Chlamydomonadales incertae sedis</taxon>
        <taxon>Edaphochlamys</taxon>
    </lineage>
</organism>
<dbReference type="Gene3D" id="3.40.30.10">
    <property type="entry name" value="Glutaredoxin"/>
    <property type="match status" value="1"/>
</dbReference>
<dbReference type="CDD" id="cd03024">
    <property type="entry name" value="DsbA_FrnE"/>
    <property type="match status" value="1"/>
</dbReference>
<dbReference type="AlphaFoldDB" id="A0A835XHI6"/>
<gene>
    <name evidence="2" type="ORF">HYH03_017648</name>
</gene>
<dbReference type="PANTHER" id="PTHR13887">
    <property type="entry name" value="GLUTATHIONE S-TRANSFERASE KAPPA"/>
    <property type="match status" value="1"/>
</dbReference>
<comment type="caution">
    <text evidence="2">The sequence shown here is derived from an EMBL/GenBank/DDBJ whole genome shotgun (WGS) entry which is preliminary data.</text>
</comment>
<dbReference type="InterPro" id="IPR001853">
    <property type="entry name" value="DSBA-like_thioredoxin_dom"/>
</dbReference>
<dbReference type="GO" id="GO:0016491">
    <property type="term" value="F:oxidoreductase activity"/>
    <property type="evidence" value="ECO:0007669"/>
    <property type="project" value="InterPro"/>
</dbReference>